<protein>
    <submittedName>
        <fullName evidence="6">Transcriptional regulator AmtR</fullName>
    </submittedName>
</protein>
<evidence type="ECO:0000256" key="1">
    <source>
        <dbReference type="ARBA" id="ARBA00023015"/>
    </source>
</evidence>
<keyword evidence="3" id="KW-0804">Transcription</keyword>
<proteinExistence type="predicted"/>
<accession>A0ABP8JDA1</accession>
<dbReference type="PANTHER" id="PTHR30055:SF234">
    <property type="entry name" value="HTH-TYPE TRANSCRIPTIONAL REGULATOR BETI"/>
    <property type="match status" value="1"/>
</dbReference>
<dbReference type="InterPro" id="IPR050109">
    <property type="entry name" value="HTH-type_TetR-like_transc_reg"/>
</dbReference>
<evidence type="ECO:0000313" key="7">
    <source>
        <dbReference type="Proteomes" id="UP001500635"/>
    </source>
</evidence>
<reference evidence="7" key="1">
    <citation type="journal article" date="2019" name="Int. J. Syst. Evol. Microbiol.">
        <title>The Global Catalogue of Microorganisms (GCM) 10K type strain sequencing project: providing services to taxonomists for standard genome sequencing and annotation.</title>
        <authorList>
            <consortium name="The Broad Institute Genomics Platform"/>
            <consortium name="The Broad Institute Genome Sequencing Center for Infectious Disease"/>
            <person name="Wu L."/>
            <person name="Ma J."/>
        </authorList>
    </citation>
    <scope>NUCLEOTIDE SEQUENCE [LARGE SCALE GENOMIC DNA]</scope>
    <source>
        <strain evidence="7">JCM 17688</strain>
    </source>
</reference>
<gene>
    <name evidence="6" type="primary">amtR</name>
    <name evidence="6" type="ORF">GCM10023147_15290</name>
</gene>
<feature type="DNA-binding region" description="H-T-H motif" evidence="4">
    <location>
        <begin position="40"/>
        <end position="59"/>
    </location>
</feature>
<dbReference type="PROSITE" id="PS50977">
    <property type="entry name" value="HTH_TETR_2"/>
    <property type="match status" value="1"/>
</dbReference>
<evidence type="ECO:0000256" key="3">
    <source>
        <dbReference type="ARBA" id="ARBA00023163"/>
    </source>
</evidence>
<keyword evidence="1" id="KW-0805">Transcription regulation</keyword>
<organism evidence="6 7">
    <name type="scientific">Tsukamurella soli</name>
    <dbReference type="NCBI Taxonomy" id="644556"/>
    <lineage>
        <taxon>Bacteria</taxon>
        <taxon>Bacillati</taxon>
        <taxon>Actinomycetota</taxon>
        <taxon>Actinomycetes</taxon>
        <taxon>Mycobacteriales</taxon>
        <taxon>Tsukamurellaceae</taxon>
        <taxon>Tsukamurella</taxon>
    </lineage>
</organism>
<dbReference type="SUPFAM" id="SSF46689">
    <property type="entry name" value="Homeodomain-like"/>
    <property type="match status" value="1"/>
</dbReference>
<feature type="domain" description="HTH tetR-type" evidence="5">
    <location>
        <begin position="17"/>
        <end position="77"/>
    </location>
</feature>
<dbReference type="RefSeq" id="WP_344993222.1">
    <property type="nucleotide sequence ID" value="NZ_BAABFR010000017.1"/>
</dbReference>
<dbReference type="InterPro" id="IPR009057">
    <property type="entry name" value="Homeodomain-like_sf"/>
</dbReference>
<name>A0ABP8JDA1_9ACTN</name>
<dbReference type="Pfam" id="PF00440">
    <property type="entry name" value="TetR_N"/>
    <property type="match status" value="1"/>
</dbReference>
<dbReference type="EMBL" id="BAABFR010000017">
    <property type="protein sequence ID" value="GAA4389047.1"/>
    <property type="molecule type" value="Genomic_DNA"/>
</dbReference>
<sequence>MPAVGRPRIDAQRRPGKTPRDEILDAAAELFVTSGFAATSTRRIAEAVGVRQPALYHYFASKEDILAELLSGTVVPTLEYAQSLAGTPTERLHALALYDCLQLLSGRWNLGRLYHLPELDQPRFAEFIAKRRELFGLYESLSAAVLGDGADPRRHLPARLVESVIGMRSDNADVEGIAPVIADSALAVLTYRAPSGRNPRHIGPAT</sequence>
<dbReference type="PANTHER" id="PTHR30055">
    <property type="entry name" value="HTH-TYPE TRANSCRIPTIONAL REGULATOR RUTR"/>
    <property type="match status" value="1"/>
</dbReference>
<evidence type="ECO:0000313" key="6">
    <source>
        <dbReference type="EMBL" id="GAA4389047.1"/>
    </source>
</evidence>
<dbReference type="PRINTS" id="PR00455">
    <property type="entry name" value="HTHTETR"/>
</dbReference>
<keyword evidence="2 4" id="KW-0238">DNA-binding</keyword>
<dbReference type="Proteomes" id="UP001500635">
    <property type="component" value="Unassembled WGS sequence"/>
</dbReference>
<evidence type="ECO:0000256" key="4">
    <source>
        <dbReference type="PROSITE-ProRule" id="PRU00335"/>
    </source>
</evidence>
<evidence type="ECO:0000259" key="5">
    <source>
        <dbReference type="PROSITE" id="PS50977"/>
    </source>
</evidence>
<keyword evidence="7" id="KW-1185">Reference proteome</keyword>
<comment type="caution">
    <text evidence="6">The sequence shown here is derived from an EMBL/GenBank/DDBJ whole genome shotgun (WGS) entry which is preliminary data.</text>
</comment>
<dbReference type="InterPro" id="IPR001647">
    <property type="entry name" value="HTH_TetR"/>
</dbReference>
<evidence type="ECO:0000256" key="2">
    <source>
        <dbReference type="ARBA" id="ARBA00023125"/>
    </source>
</evidence>
<dbReference type="Gene3D" id="1.10.357.10">
    <property type="entry name" value="Tetracycline Repressor, domain 2"/>
    <property type="match status" value="1"/>
</dbReference>